<protein>
    <submittedName>
        <fullName evidence="1">Uncharacterized protein</fullName>
    </submittedName>
</protein>
<gene>
    <name evidence="1" type="ORF">QFC22_003823</name>
</gene>
<comment type="caution">
    <text evidence="1">The sequence shown here is derived from an EMBL/GenBank/DDBJ whole genome shotgun (WGS) entry which is preliminary data.</text>
</comment>
<proteinExistence type="predicted"/>
<name>A0ACC2X494_9TREE</name>
<accession>A0ACC2X494</accession>
<dbReference type="Proteomes" id="UP001243375">
    <property type="component" value="Unassembled WGS sequence"/>
</dbReference>
<reference evidence="1" key="1">
    <citation type="submission" date="2023-04" db="EMBL/GenBank/DDBJ databases">
        <title>Draft Genome sequencing of Naganishia species isolated from polar environments using Oxford Nanopore Technology.</title>
        <authorList>
            <person name="Leo P."/>
            <person name="Venkateswaran K."/>
        </authorList>
    </citation>
    <scope>NUCLEOTIDE SEQUENCE</scope>
    <source>
        <strain evidence="1">MNA-CCFEE 5425</strain>
    </source>
</reference>
<organism evidence="1 2">
    <name type="scientific">Naganishia vaughanmartiniae</name>
    <dbReference type="NCBI Taxonomy" id="1424756"/>
    <lineage>
        <taxon>Eukaryota</taxon>
        <taxon>Fungi</taxon>
        <taxon>Dikarya</taxon>
        <taxon>Basidiomycota</taxon>
        <taxon>Agaricomycotina</taxon>
        <taxon>Tremellomycetes</taxon>
        <taxon>Filobasidiales</taxon>
        <taxon>Filobasidiaceae</taxon>
        <taxon>Naganishia</taxon>
    </lineage>
</organism>
<sequence length="231" mass="24913">MVPSTASTNCATDAQSYRCSKTEENAKENHEDSSVHGRAAGLAVAAQAKANADAEKIRELVNLVRERDEQAAESQREANQSRTMAEEASDGRRNTESWRKMLKEDAELMRPTDRPLVGNSVVRIWRDSRLPHTLSKSQSDIWDIRPEASSDSTSRLASATVSRNQGEVGGVDGVRVITPVIERGNGTSGTESGGEPQSDNGSGEDSEEESQDEGSISQSGAMDEGDEEDST</sequence>
<dbReference type="EMBL" id="JASBWU010000010">
    <property type="protein sequence ID" value="KAJ9118603.1"/>
    <property type="molecule type" value="Genomic_DNA"/>
</dbReference>
<evidence type="ECO:0000313" key="1">
    <source>
        <dbReference type="EMBL" id="KAJ9118603.1"/>
    </source>
</evidence>
<evidence type="ECO:0000313" key="2">
    <source>
        <dbReference type="Proteomes" id="UP001243375"/>
    </source>
</evidence>
<keyword evidence="2" id="KW-1185">Reference proteome</keyword>